<dbReference type="Ensembl" id="ENSSHAT00000032078.1">
    <property type="protein sequence ID" value="ENSSHAP00000041591.1"/>
    <property type="gene ID" value="ENSSHAG00000029718.1"/>
</dbReference>
<accession>A0A7N4V671</accession>
<protein>
    <submittedName>
        <fullName evidence="2">Programmed cell death 5</fullName>
    </submittedName>
</protein>
<dbReference type="Proteomes" id="UP000007648">
    <property type="component" value="Unassembled WGS sequence"/>
</dbReference>
<feature type="compositionally biased region" description="Basic and acidic residues" evidence="1">
    <location>
        <begin position="14"/>
        <end position="24"/>
    </location>
</feature>
<feature type="compositionally biased region" description="Basic and acidic residues" evidence="1">
    <location>
        <begin position="32"/>
        <end position="41"/>
    </location>
</feature>
<proteinExistence type="predicted"/>
<evidence type="ECO:0000256" key="1">
    <source>
        <dbReference type="SAM" id="MobiDB-lite"/>
    </source>
</evidence>
<reference evidence="2 3" key="1">
    <citation type="journal article" date="2011" name="Proc. Natl. Acad. Sci. U.S.A.">
        <title>Genetic diversity and population structure of the endangered marsupial Sarcophilus harrisii (Tasmanian devil).</title>
        <authorList>
            <person name="Miller W."/>
            <person name="Hayes V.M."/>
            <person name="Ratan A."/>
            <person name="Petersen D.C."/>
            <person name="Wittekindt N.E."/>
            <person name="Miller J."/>
            <person name="Walenz B."/>
            <person name="Knight J."/>
            <person name="Qi J."/>
            <person name="Zhao F."/>
            <person name="Wang Q."/>
            <person name="Bedoya-Reina O.C."/>
            <person name="Katiyar N."/>
            <person name="Tomsho L.P."/>
            <person name="Kasson L.M."/>
            <person name="Hardie R.A."/>
            <person name="Woodbridge P."/>
            <person name="Tindall E.A."/>
            <person name="Bertelsen M.F."/>
            <person name="Dixon D."/>
            <person name="Pyecroft S."/>
            <person name="Helgen K.M."/>
            <person name="Lesk A.M."/>
            <person name="Pringle T.H."/>
            <person name="Patterson N."/>
            <person name="Zhang Y."/>
            <person name="Kreiss A."/>
            <person name="Woods G.M."/>
            <person name="Jones M.E."/>
            <person name="Schuster S.C."/>
        </authorList>
    </citation>
    <scope>NUCLEOTIDE SEQUENCE [LARGE SCALE GENOMIC DNA]</scope>
</reference>
<dbReference type="InterPro" id="IPR036883">
    <property type="entry name" value="PDCD5-like_sf"/>
</dbReference>
<sequence>MADDDLEALRKQRLAELQAKHGDSSGDPAQQEAKHSSTEEK</sequence>
<keyword evidence="3" id="KW-1185">Reference proteome</keyword>
<gene>
    <name evidence="2" type="primary">PDCD5</name>
</gene>
<dbReference type="GeneTree" id="ENSGT00390000011085"/>
<reference evidence="2" key="3">
    <citation type="submission" date="2025-09" db="UniProtKB">
        <authorList>
            <consortium name="Ensembl"/>
        </authorList>
    </citation>
    <scope>IDENTIFICATION</scope>
</reference>
<dbReference type="Gene3D" id="1.10.8.140">
    <property type="entry name" value="PDCD5-like"/>
    <property type="match status" value="1"/>
</dbReference>
<evidence type="ECO:0000313" key="2">
    <source>
        <dbReference type="Ensembl" id="ENSSHAP00000041591.1"/>
    </source>
</evidence>
<name>A0A7N4V671_SARHA</name>
<dbReference type="AlphaFoldDB" id="A0A7N4V671"/>
<dbReference type="GO" id="GO:0003677">
    <property type="term" value="F:DNA binding"/>
    <property type="evidence" value="ECO:0007669"/>
    <property type="project" value="InterPro"/>
</dbReference>
<evidence type="ECO:0000313" key="3">
    <source>
        <dbReference type="Proteomes" id="UP000007648"/>
    </source>
</evidence>
<feature type="region of interest" description="Disordered" evidence="1">
    <location>
        <begin position="14"/>
        <end position="41"/>
    </location>
</feature>
<organism evidence="2 3">
    <name type="scientific">Sarcophilus harrisii</name>
    <name type="common">Tasmanian devil</name>
    <name type="synonym">Sarcophilus laniarius</name>
    <dbReference type="NCBI Taxonomy" id="9305"/>
    <lineage>
        <taxon>Eukaryota</taxon>
        <taxon>Metazoa</taxon>
        <taxon>Chordata</taxon>
        <taxon>Craniata</taxon>
        <taxon>Vertebrata</taxon>
        <taxon>Euteleostomi</taxon>
        <taxon>Mammalia</taxon>
        <taxon>Metatheria</taxon>
        <taxon>Dasyuromorphia</taxon>
        <taxon>Dasyuridae</taxon>
        <taxon>Sarcophilus</taxon>
    </lineage>
</organism>
<reference evidence="2" key="2">
    <citation type="submission" date="2025-08" db="UniProtKB">
        <authorList>
            <consortium name="Ensembl"/>
        </authorList>
    </citation>
    <scope>IDENTIFICATION</scope>
</reference>